<keyword evidence="22" id="KW-0539">Nucleus</keyword>
<evidence type="ECO:0000256" key="13">
    <source>
        <dbReference type="ARBA" id="ARBA00023257"/>
    </source>
</evidence>
<evidence type="ECO:0000256" key="2">
    <source>
        <dbReference type="ARBA" id="ARBA00022448"/>
    </source>
</evidence>
<feature type="site" description="Interaction with the cone snail toxin Con-ikot-ikot" evidence="20">
    <location>
        <position position="1076"/>
    </location>
</feature>
<comment type="subcellular location">
    <subcellularLocation>
        <location evidence="22">Nucleus</location>
    </subcellularLocation>
    <subcellularLocation>
        <location evidence="17">Postsynaptic cell membrane</location>
        <topology evidence="17">Multi-pass membrane protein</topology>
    </subcellularLocation>
    <subcellularLocation>
        <location evidence="18">Presynaptic cell membrane</location>
        <topology evidence="18">Multi-pass membrane protein</topology>
    </subcellularLocation>
</comment>
<sequence>MMMASDDKANYVVNYFTFEIADIMSHQSEDNLPICEYEVITEADSSHIEISEELIENSTINKESMVVNNCNDNGDNHENRININQCVIIANTEHDYEIQSDDLIEDDENEEMEEEEEENNNNNDDDLEDLTNLNWLTELKNITNLPPTTNDINEKPCDPPSIRFDKFLTQVNKMKENYEKKRLLFETVASEKPPFNYAQIIGMALLDEGRMTLKQICDWIENKFAYYKFHKNWNNSIRHNLSLNFFFTKVARDKNEKGKGGYWELAVDMHKTARKRIRHRRKKMDDMQTMQSTKSTVRGLRSKVMRIKKESSPFNEMSAEKSVGSSNVSVSDFISSPSNINEDSNPSMEMEEQNVTEIEIVDEQQNINIIDDNNAIIIPTYTATNSNSPNVIVEAIPTYHHFSQYNNTIEHFDDNELNQLICMNDQDLIDDFLSYNNGAIFREDQRDSFYDLAFKFAIHKINKDPRILPKNTLTYDIQYVDKDDSFHTNKQVCSQIKNGSIAIISSDKTLSNYIQSTTRALDIPHILTHLEIEERLEASINIYPSQKVLNSAIFDVMKFLNWTKCAIIYDQNDGLIELRDLLSLSLEIDILVKAVDSSSYHTILQELKDKEIYNMIVDIHNTDNMADFLKSSLQHQMNDFKYHYLFTSFDLENFDMEDFRYNFVNITAFRLIDTSDIFVKETLKEMQQFGRQNNIRVKKNLAFETKVSLIYDAVFVFVIGLQTLQHSSKIVLSNVNVSCKDERALHLGSSLINFINTVEYKGISGQIEFKEGQRNTFKLDLMKLKQNFFVKCGEWSQPTGLNITDYEALFEGNQMNTTLVVVTIEQSPYVMTHNSRNVTGNARFYGFCVDLLEKISKQIGFNYILDLVHDKKYGAKDSNGEWNGMVGVLMKHRADLAVASMTINYARESVIDFSKPFMTLGISILFKIPETQETKLFSFLNPLAMNIWFLIFFAYCLVSLTVWLVARFSEWSIAPKCNSNSGLYENNFTISNSFWFVIGTLMQQGELNPKATSTRIIGTAWWFFTLIIISSYTANLAAFLTVERMITPIENAEDLAGQTEISYGTLESGSTMTFFRDSMIETYKKMWRFMENKKPSVFVSTYEDGIKRVLEGNYAFLMESTMLDYERQRDCNLTQIGGLLDTKGYGIALPKGSIWRDKISLAILELQEKGEIQMLYDKWWKKTEETCTRDEKQKETTKANSLGVDNIGGVFVVLLCGLAFAVLVAIIEFCYKSRKENFNDPLNLLHSKSSLCAELREELCFSLNCRNANHQRQAFKRHNICHECQASRNLYLQSKSQQTNMINDVI</sequence>
<dbReference type="GO" id="GO:0043565">
    <property type="term" value="F:sequence-specific DNA binding"/>
    <property type="evidence" value="ECO:0007669"/>
    <property type="project" value="InterPro"/>
</dbReference>
<evidence type="ECO:0000256" key="20">
    <source>
        <dbReference type="PIRSR" id="PIRSR601508-2"/>
    </source>
</evidence>
<feature type="binding site" evidence="19">
    <location>
        <position position="1119"/>
    </location>
    <ligand>
        <name>L-glutamate</name>
        <dbReference type="ChEBI" id="CHEBI:29985"/>
    </ligand>
</feature>
<keyword evidence="15" id="KW-1071">Ligand-gated ion channel</keyword>
<keyword evidence="6 24" id="KW-1133">Transmembrane helix</keyword>
<dbReference type="PRINTS" id="PR00053">
    <property type="entry name" value="FORKHEAD"/>
</dbReference>
<feature type="binding site" evidence="19">
    <location>
        <position position="1070"/>
    </location>
    <ligand>
        <name>L-glutamate</name>
        <dbReference type="ChEBI" id="CHEBI:29985"/>
    </ligand>
</feature>
<dbReference type="Gene3D" id="3.40.50.2300">
    <property type="match status" value="2"/>
</dbReference>
<dbReference type="SUPFAM" id="SSF53822">
    <property type="entry name" value="Periplasmic binding protein-like I"/>
    <property type="match status" value="1"/>
</dbReference>
<keyword evidence="12" id="KW-0325">Glycoprotein</keyword>
<evidence type="ECO:0000256" key="6">
    <source>
        <dbReference type="ARBA" id="ARBA00022989"/>
    </source>
</evidence>
<feature type="disulfide bond" evidence="21">
    <location>
        <begin position="1131"/>
        <end position="1187"/>
    </location>
</feature>
<dbReference type="InterPro" id="IPR019594">
    <property type="entry name" value="Glu/Gly-bd"/>
</dbReference>
<dbReference type="FunFam" id="3.40.190.10:FF:000167">
    <property type="entry name" value="Eye-enriched kainate receptor, isoform B"/>
    <property type="match status" value="1"/>
</dbReference>
<organism evidence="26 27">
    <name type="scientific">Polypedilum vanderplanki</name>
    <name type="common">Sleeping chironomid midge</name>
    <dbReference type="NCBI Taxonomy" id="319348"/>
    <lineage>
        <taxon>Eukaryota</taxon>
        <taxon>Metazoa</taxon>
        <taxon>Ecdysozoa</taxon>
        <taxon>Arthropoda</taxon>
        <taxon>Hexapoda</taxon>
        <taxon>Insecta</taxon>
        <taxon>Pterygota</taxon>
        <taxon>Neoptera</taxon>
        <taxon>Endopterygota</taxon>
        <taxon>Diptera</taxon>
        <taxon>Nematocera</taxon>
        <taxon>Chironomoidea</taxon>
        <taxon>Chironomidae</taxon>
        <taxon>Chironominae</taxon>
        <taxon>Polypedilum</taxon>
        <taxon>Polypedilum</taxon>
    </lineage>
</organism>
<feature type="transmembrane region" description="Helical" evidence="24">
    <location>
        <begin position="1207"/>
        <end position="1231"/>
    </location>
</feature>
<keyword evidence="10 24" id="KW-0472">Membrane</keyword>
<comment type="caution">
    <text evidence="26">The sequence shown here is derived from an EMBL/GenBank/DDBJ whole genome shotgun (WGS) entry which is preliminary data.</text>
</comment>
<evidence type="ECO:0000256" key="14">
    <source>
        <dbReference type="ARBA" id="ARBA00023273"/>
    </source>
</evidence>
<keyword evidence="8" id="KW-0406">Ion transport</keyword>
<dbReference type="SMART" id="SM00339">
    <property type="entry name" value="FH"/>
    <property type="match status" value="1"/>
</dbReference>
<dbReference type="CDD" id="cd00059">
    <property type="entry name" value="FH_FOX"/>
    <property type="match status" value="1"/>
</dbReference>
<dbReference type="FunFam" id="1.10.287.70:FF:000010">
    <property type="entry name" value="Putative glutamate receptor ionotropic kainate 1"/>
    <property type="match status" value="1"/>
</dbReference>
<evidence type="ECO:0000256" key="9">
    <source>
        <dbReference type="ARBA" id="ARBA00023125"/>
    </source>
</evidence>
<keyword evidence="13" id="KW-0628">Postsynaptic cell membrane</keyword>
<dbReference type="OrthoDB" id="5984008at2759"/>
<dbReference type="EMBL" id="JADBJN010000002">
    <property type="protein sequence ID" value="KAG5677546.1"/>
    <property type="molecule type" value="Genomic_DNA"/>
</dbReference>
<evidence type="ECO:0000256" key="22">
    <source>
        <dbReference type="PROSITE-ProRule" id="PRU00089"/>
    </source>
</evidence>
<dbReference type="Proteomes" id="UP001107558">
    <property type="component" value="Chromosome 2"/>
</dbReference>
<dbReference type="PRINTS" id="PR00177">
    <property type="entry name" value="NMDARECEPTOR"/>
</dbReference>
<dbReference type="Pfam" id="PF00060">
    <property type="entry name" value="Lig_chan"/>
    <property type="match status" value="1"/>
</dbReference>
<dbReference type="SMART" id="SM00918">
    <property type="entry name" value="Lig_chan-Glu_bd"/>
    <property type="match status" value="1"/>
</dbReference>
<evidence type="ECO:0000256" key="10">
    <source>
        <dbReference type="ARBA" id="ARBA00023136"/>
    </source>
</evidence>
<feature type="region of interest" description="Disordered" evidence="23">
    <location>
        <begin position="280"/>
        <end position="299"/>
    </location>
</feature>
<feature type="binding site" evidence="19">
    <location>
        <position position="902"/>
    </location>
    <ligand>
        <name>L-glutamate</name>
        <dbReference type="ChEBI" id="CHEBI:29985"/>
    </ligand>
</feature>
<dbReference type="GO" id="GO:0005634">
    <property type="term" value="C:nucleus"/>
    <property type="evidence" value="ECO:0007669"/>
    <property type="project" value="UniProtKB-SubCell"/>
</dbReference>
<evidence type="ECO:0000256" key="17">
    <source>
        <dbReference type="ARBA" id="ARBA00034104"/>
    </source>
</evidence>
<dbReference type="GO" id="GO:0038023">
    <property type="term" value="F:signaling receptor activity"/>
    <property type="evidence" value="ECO:0007669"/>
    <property type="project" value="InterPro"/>
</dbReference>
<keyword evidence="5" id="KW-0732">Signal</keyword>
<evidence type="ECO:0000256" key="11">
    <source>
        <dbReference type="ARBA" id="ARBA00023170"/>
    </source>
</evidence>
<evidence type="ECO:0000256" key="15">
    <source>
        <dbReference type="ARBA" id="ARBA00023286"/>
    </source>
</evidence>
<dbReference type="GO" id="GO:0015276">
    <property type="term" value="F:ligand-gated monoatomic ion channel activity"/>
    <property type="evidence" value="ECO:0007669"/>
    <property type="project" value="InterPro"/>
</dbReference>
<dbReference type="PANTHER" id="PTHR18966">
    <property type="entry name" value="IONOTROPIC GLUTAMATE RECEPTOR"/>
    <property type="match status" value="1"/>
</dbReference>
<dbReference type="GO" id="GO:0003700">
    <property type="term" value="F:DNA-binding transcription factor activity"/>
    <property type="evidence" value="ECO:0007669"/>
    <property type="project" value="InterPro"/>
</dbReference>
<dbReference type="InterPro" id="IPR001828">
    <property type="entry name" value="ANF_lig-bd_rcpt"/>
</dbReference>
<feature type="binding site" evidence="19">
    <location>
        <position position="907"/>
    </location>
    <ligand>
        <name>L-glutamate</name>
        <dbReference type="ChEBI" id="CHEBI:29985"/>
    </ligand>
</feature>
<evidence type="ECO:0000256" key="1">
    <source>
        <dbReference type="ARBA" id="ARBA00008685"/>
    </source>
</evidence>
<feature type="region of interest" description="Disordered" evidence="23">
    <location>
        <begin position="107"/>
        <end position="128"/>
    </location>
</feature>
<dbReference type="FunFam" id="3.40.190.10:FF:000072">
    <property type="entry name" value="glutamate receptor ionotropic, kainate 4"/>
    <property type="match status" value="1"/>
</dbReference>
<evidence type="ECO:0000256" key="24">
    <source>
        <dbReference type="SAM" id="Phobius"/>
    </source>
</evidence>
<feature type="transmembrane region" description="Helical" evidence="24">
    <location>
        <begin position="947"/>
        <end position="966"/>
    </location>
</feature>
<dbReference type="InterPro" id="IPR001508">
    <property type="entry name" value="Iono_Glu_rcpt_met"/>
</dbReference>
<dbReference type="CDD" id="cd06382">
    <property type="entry name" value="PBP1_iGluR_Kainate"/>
    <property type="match status" value="1"/>
</dbReference>
<dbReference type="Gene3D" id="1.10.10.10">
    <property type="entry name" value="Winged helix-like DNA-binding domain superfamily/Winged helix DNA-binding domain"/>
    <property type="match status" value="1"/>
</dbReference>
<dbReference type="SUPFAM" id="SSF46785">
    <property type="entry name" value="Winged helix' DNA-binding domain"/>
    <property type="match status" value="1"/>
</dbReference>
<dbReference type="Pfam" id="PF00250">
    <property type="entry name" value="Forkhead"/>
    <property type="match status" value="1"/>
</dbReference>
<keyword evidence="7" id="KW-0770">Synapse</keyword>
<comment type="similarity">
    <text evidence="1">Belongs to the glutamate-gated ion channel (TC 1.A.10.1) family.</text>
</comment>
<dbReference type="InterPro" id="IPR001320">
    <property type="entry name" value="Iontro_rcpt_C"/>
</dbReference>
<evidence type="ECO:0000256" key="5">
    <source>
        <dbReference type="ARBA" id="ARBA00022729"/>
    </source>
</evidence>
<dbReference type="Pfam" id="PF01094">
    <property type="entry name" value="ANF_receptor"/>
    <property type="match status" value="1"/>
</dbReference>
<proteinExistence type="inferred from homology"/>
<reference evidence="26" key="1">
    <citation type="submission" date="2021-03" db="EMBL/GenBank/DDBJ databases">
        <title>Chromosome level genome of the anhydrobiotic midge Polypedilum vanderplanki.</title>
        <authorList>
            <person name="Yoshida Y."/>
            <person name="Kikawada T."/>
            <person name="Gusev O."/>
        </authorList>
    </citation>
    <scope>NUCLEOTIDE SEQUENCE</scope>
    <source>
        <strain evidence="26">NIAS01</strain>
        <tissue evidence="26">Whole body or cell culture</tissue>
    </source>
</reference>
<keyword evidence="2" id="KW-0813">Transport</keyword>
<dbReference type="InterPro" id="IPR036390">
    <property type="entry name" value="WH_DNA-bd_sf"/>
</dbReference>
<dbReference type="InterPro" id="IPR028082">
    <property type="entry name" value="Peripla_BP_I"/>
</dbReference>
<dbReference type="Pfam" id="PF10613">
    <property type="entry name" value="Lig_chan-Glu_bd"/>
    <property type="match status" value="1"/>
</dbReference>
<dbReference type="FunFam" id="3.40.190.10:FF:000060">
    <property type="entry name" value="Glutamate receptor ionotropic, kainate 1"/>
    <property type="match status" value="1"/>
</dbReference>
<accession>A0A9J6C689</accession>
<keyword evidence="9 22" id="KW-0238">DNA-binding</keyword>
<evidence type="ECO:0000256" key="4">
    <source>
        <dbReference type="ARBA" id="ARBA00022692"/>
    </source>
</evidence>
<protein>
    <recommendedName>
        <fullName evidence="25">Fork-head domain-containing protein</fullName>
    </recommendedName>
</protein>
<dbReference type="GO" id="GO:0042734">
    <property type="term" value="C:presynaptic membrane"/>
    <property type="evidence" value="ECO:0007669"/>
    <property type="project" value="UniProtKB-SubCell"/>
</dbReference>
<evidence type="ECO:0000256" key="7">
    <source>
        <dbReference type="ARBA" id="ARBA00023018"/>
    </source>
</evidence>
<evidence type="ECO:0000256" key="18">
    <source>
        <dbReference type="ARBA" id="ARBA00034107"/>
    </source>
</evidence>
<evidence type="ECO:0000256" key="12">
    <source>
        <dbReference type="ARBA" id="ARBA00023180"/>
    </source>
</evidence>
<evidence type="ECO:0000256" key="23">
    <source>
        <dbReference type="SAM" id="MobiDB-lite"/>
    </source>
</evidence>
<keyword evidence="14" id="KW-0966">Cell projection</keyword>
<evidence type="ECO:0000313" key="27">
    <source>
        <dbReference type="Proteomes" id="UP001107558"/>
    </source>
</evidence>
<dbReference type="InterPro" id="IPR036388">
    <property type="entry name" value="WH-like_DNA-bd_sf"/>
</dbReference>
<dbReference type="InterPro" id="IPR015683">
    <property type="entry name" value="Ionotropic_Glu_rcpt"/>
</dbReference>
<evidence type="ECO:0000313" key="26">
    <source>
        <dbReference type="EMBL" id="KAG5677546.1"/>
    </source>
</evidence>
<dbReference type="Gene3D" id="3.40.190.10">
    <property type="entry name" value="Periplasmic binding protein-like II"/>
    <property type="match status" value="2"/>
</dbReference>
<feature type="transmembrane region" description="Helical" evidence="24">
    <location>
        <begin position="1020"/>
        <end position="1042"/>
    </location>
</feature>
<dbReference type="SMART" id="SM00079">
    <property type="entry name" value="PBPe"/>
    <property type="match status" value="1"/>
</dbReference>
<feature type="domain" description="Fork-head" evidence="25">
    <location>
        <begin position="192"/>
        <end position="283"/>
    </location>
</feature>
<evidence type="ECO:0000256" key="19">
    <source>
        <dbReference type="PIRSR" id="PIRSR601508-1"/>
    </source>
</evidence>
<keyword evidence="27" id="KW-1185">Reference proteome</keyword>
<dbReference type="PROSITE" id="PS50039">
    <property type="entry name" value="FORK_HEAD_3"/>
    <property type="match status" value="1"/>
</dbReference>
<dbReference type="InterPro" id="IPR001766">
    <property type="entry name" value="Fork_head_dom"/>
</dbReference>
<evidence type="ECO:0000256" key="8">
    <source>
        <dbReference type="ARBA" id="ARBA00023065"/>
    </source>
</evidence>
<evidence type="ECO:0000259" key="25">
    <source>
        <dbReference type="PROSITE" id="PS50039"/>
    </source>
</evidence>
<keyword evidence="4 24" id="KW-0812">Transmembrane</keyword>
<gene>
    <name evidence="26" type="ORF">PVAND_007298</name>
</gene>
<dbReference type="SUPFAM" id="SSF53850">
    <property type="entry name" value="Periplasmic binding protein-like II"/>
    <property type="match status" value="1"/>
</dbReference>
<evidence type="ECO:0000256" key="16">
    <source>
        <dbReference type="ARBA" id="ARBA00023303"/>
    </source>
</evidence>
<keyword evidence="16" id="KW-0407">Ion channel</keyword>
<dbReference type="GO" id="GO:0045211">
    <property type="term" value="C:postsynaptic membrane"/>
    <property type="evidence" value="ECO:0007669"/>
    <property type="project" value="UniProtKB-SubCell"/>
</dbReference>
<keyword evidence="3" id="KW-1003">Cell membrane</keyword>
<keyword evidence="21" id="KW-1015">Disulfide bond</keyword>
<feature type="DNA-binding region" description="Fork-head" evidence="22">
    <location>
        <begin position="192"/>
        <end position="283"/>
    </location>
</feature>
<name>A0A9J6C689_POLVA</name>
<feature type="binding site" evidence="19">
    <location>
        <position position="1071"/>
    </location>
    <ligand>
        <name>L-glutamate</name>
        <dbReference type="ChEBI" id="CHEBI:29985"/>
    </ligand>
</feature>
<evidence type="ECO:0000256" key="3">
    <source>
        <dbReference type="ARBA" id="ARBA00022475"/>
    </source>
</evidence>
<keyword evidence="11" id="KW-0675">Receptor</keyword>
<evidence type="ECO:0000256" key="21">
    <source>
        <dbReference type="PIRSR" id="PIRSR601508-3"/>
    </source>
</evidence>
<feature type="site" description="Crucial to convey clamshell closure to channel opening" evidence="20">
    <location>
        <position position="1049"/>
    </location>
</feature>